<reference evidence="5" key="1">
    <citation type="submission" date="2021-01" db="EMBL/GenBank/DDBJ databases">
        <title>Genomic Encyclopedia of Type Strains, Phase IV (KMG-IV): sequencing the most valuable type-strain genomes for metagenomic binning, comparative biology and taxonomic classification.</title>
        <authorList>
            <person name="Goeker M."/>
        </authorList>
    </citation>
    <scope>NUCLEOTIDE SEQUENCE</scope>
    <source>
        <strain evidence="5">DSM 25523</strain>
    </source>
</reference>
<dbReference type="GO" id="GO:0016810">
    <property type="term" value="F:hydrolase activity, acting on carbon-nitrogen (but not peptide) bonds"/>
    <property type="evidence" value="ECO:0007669"/>
    <property type="project" value="InterPro"/>
</dbReference>
<feature type="domain" description="NodB homology" evidence="4">
    <location>
        <begin position="138"/>
        <end position="347"/>
    </location>
</feature>
<sequence length="347" mass="39058">MNKRILFLFTFLVTLALVIAGGVGIATKSEKNAAELQHFAQENTSKEQTQQGKREDTVQPTAAAEPQSAKPVAKQTWYENQVVVLMYHHVTDQSDQPYVITPEGFAAHMQFLKENDLHPISLTQFVQFVQTGVSPVDNAVLITFDDGYESYYTEAFPILKQYQFPSVNFLITGRLKDSSERKRPNVTPPLTYQEIQEMRASGLAEFGSHTYSLHGQEAKNEWGELGPETAPVYLEDLGRLEDTQEYRDRLYVDFLMSRIGLGDLLGERIQTISLPFGFTNEVVIETAKQAGYEYVFNSHPAVVKPGVDPFSIPRFDVGLREIDAGKLRELFAKARDSLREGDHGRGT</sequence>
<evidence type="ECO:0000313" key="6">
    <source>
        <dbReference type="Proteomes" id="UP000717624"/>
    </source>
</evidence>
<dbReference type="Pfam" id="PF01522">
    <property type="entry name" value="Polysacc_deac_1"/>
    <property type="match status" value="1"/>
</dbReference>
<comment type="subcellular location">
    <subcellularLocation>
        <location evidence="1">Secreted</location>
    </subcellularLocation>
</comment>
<organism evidence="5 6">
    <name type="scientific">Brevibacillus fulvus</name>
    <dbReference type="NCBI Taxonomy" id="1125967"/>
    <lineage>
        <taxon>Bacteria</taxon>
        <taxon>Bacillati</taxon>
        <taxon>Bacillota</taxon>
        <taxon>Bacilli</taxon>
        <taxon>Bacillales</taxon>
        <taxon>Paenibacillaceae</taxon>
        <taxon>Brevibacillus</taxon>
    </lineage>
</organism>
<dbReference type="PROSITE" id="PS51677">
    <property type="entry name" value="NODB"/>
    <property type="match status" value="1"/>
</dbReference>
<gene>
    <name evidence="5" type="ORF">JOD01_003167</name>
</gene>
<keyword evidence="5" id="KW-0449">Lipoprotein</keyword>
<dbReference type="PANTHER" id="PTHR34216">
    <property type="match status" value="1"/>
</dbReference>
<dbReference type="SUPFAM" id="SSF88713">
    <property type="entry name" value="Glycoside hydrolase/deacetylase"/>
    <property type="match status" value="1"/>
</dbReference>
<feature type="region of interest" description="Disordered" evidence="3">
    <location>
        <begin position="41"/>
        <end position="70"/>
    </location>
</feature>
<proteinExistence type="predicted"/>
<evidence type="ECO:0000313" key="5">
    <source>
        <dbReference type="EMBL" id="MBM7591516.1"/>
    </source>
</evidence>
<feature type="compositionally biased region" description="Polar residues" evidence="3">
    <location>
        <begin position="41"/>
        <end position="51"/>
    </location>
</feature>
<dbReference type="EC" id="3.-.-.-" evidence="5"/>
<comment type="caution">
    <text evidence="5">The sequence shown here is derived from an EMBL/GenBank/DDBJ whole genome shotgun (WGS) entry which is preliminary data.</text>
</comment>
<dbReference type="InterPro" id="IPR051398">
    <property type="entry name" value="Polysacch_Deacetylase"/>
</dbReference>
<keyword evidence="5" id="KW-0378">Hydrolase</keyword>
<dbReference type="GO" id="GO:0005576">
    <property type="term" value="C:extracellular region"/>
    <property type="evidence" value="ECO:0007669"/>
    <property type="project" value="UniProtKB-SubCell"/>
</dbReference>
<dbReference type="InterPro" id="IPR002509">
    <property type="entry name" value="NODB_dom"/>
</dbReference>
<dbReference type="CDD" id="cd10918">
    <property type="entry name" value="CE4_NodB_like_5s_6s"/>
    <property type="match status" value="1"/>
</dbReference>
<protein>
    <submittedName>
        <fullName evidence="5">Biofilm PGA synthesis lipoprotein PgaB</fullName>
        <ecNumber evidence="5">3.-.-.-</ecNumber>
    </submittedName>
</protein>
<evidence type="ECO:0000256" key="2">
    <source>
        <dbReference type="ARBA" id="ARBA00022729"/>
    </source>
</evidence>
<dbReference type="GO" id="GO:0005975">
    <property type="term" value="P:carbohydrate metabolic process"/>
    <property type="evidence" value="ECO:0007669"/>
    <property type="project" value="InterPro"/>
</dbReference>
<dbReference type="PANTHER" id="PTHR34216:SF3">
    <property type="entry name" value="POLY-BETA-1,6-N-ACETYL-D-GLUCOSAMINE N-DEACETYLASE"/>
    <property type="match status" value="1"/>
</dbReference>
<keyword evidence="2" id="KW-0732">Signal</keyword>
<accession>A0A938Y3Y5</accession>
<dbReference type="AlphaFoldDB" id="A0A938Y3Y5"/>
<dbReference type="InterPro" id="IPR011330">
    <property type="entry name" value="Glyco_hydro/deAcase_b/a-brl"/>
</dbReference>
<dbReference type="Gene3D" id="3.20.20.370">
    <property type="entry name" value="Glycoside hydrolase/deacetylase"/>
    <property type="match status" value="1"/>
</dbReference>
<evidence type="ECO:0000256" key="1">
    <source>
        <dbReference type="ARBA" id="ARBA00004613"/>
    </source>
</evidence>
<keyword evidence="6" id="KW-1185">Reference proteome</keyword>
<evidence type="ECO:0000259" key="4">
    <source>
        <dbReference type="PROSITE" id="PS51677"/>
    </source>
</evidence>
<dbReference type="RefSeq" id="WP_239565488.1">
    <property type="nucleotide sequence ID" value="NZ_BAABIN010000019.1"/>
</dbReference>
<dbReference type="EMBL" id="JAFBEB010000012">
    <property type="protein sequence ID" value="MBM7591516.1"/>
    <property type="molecule type" value="Genomic_DNA"/>
</dbReference>
<evidence type="ECO:0000256" key="3">
    <source>
        <dbReference type="SAM" id="MobiDB-lite"/>
    </source>
</evidence>
<name>A0A938Y3Y5_9BACL</name>
<dbReference type="Proteomes" id="UP000717624">
    <property type="component" value="Unassembled WGS sequence"/>
</dbReference>